<protein>
    <submittedName>
        <fullName evidence="3">RND transporter</fullName>
    </submittedName>
</protein>
<dbReference type="Pfam" id="PF02321">
    <property type="entry name" value="OEP"/>
    <property type="match status" value="2"/>
</dbReference>
<dbReference type="KEGG" id="ster:AOA14_16880"/>
<evidence type="ECO:0000256" key="1">
    <source>
        <dbReference type="ARBA" id="ARBA00007613"/>
    </source>
</evidence>
<keyword evidence="2" id="KW-0472">Membrane</keyword>
<keyword evidence="2" id="KW-0812">Transmembrane</keyword>
<dbReference type="SUPFAM" id="SSF56954">
    <property type="entry name" value="Outer membrane efflux proteins (OEP)"/>
    <property type="match status" value="1"/>
</dbReference>
<keyword evidence="2" id="KW-0732">Signal</keyword>
<accession>A0A142W2K0</accession>
<comment type="subcellular location">
    <subcellularLocation>
        <location evidence="2">Cell membrane</location>
        <topology evidence="2">Lipid-anchor</topology>
    </subcellularLocation>
</comment>
<dbReference type="GO" id="GO:0005886">
    <property type="term" value="C:plasma membrane"/>
    <property type="evidence" value="ECO:0007669"/>
    <property type="project" value="UniProtKB-SubCell"/>
</dbReference>
<dbReference type="PANTHER" id="PTHR30203:SF25">
    <property type="entry name" value="OUTER MEMBRANE PROTEIN-RELATED"/>
    <property type="match status" value="1"/>
</dbReference>
<dbReference type="GO" id="GO:0015562">
    <property type="term" value="F:efflux transmembrane transporter activity"/>
    <property type="evidence" value="ECO:0007669"/>
    <property type="project" value="InterPro"/>
</dbReference>
<dbReference type="Gene3D" id="1.20.1600.10">
    <property type="entry name" value="Outer membrane efflux proteins (OEP)"/>
    <property type="match status" value="1"/>
</dbReference>
<dbReference type="Proteomes" id="UP000076234">
    <property type="component" value="Chromosome"/>
</dbReference>
<comment type="similarity">
    <text evidence="1 2">Belongs to the outer membrane factor (OMF) (TC 1.B.17) family.</text>
</comment>
<dbReference type="InterPro" id="IPR003423">
    <property type="entry name" value="OMP_efflux"/>
</dbReference>
<dbReference type="NCBIfam" id="TIGR01845">
    <property type="entry name" value="outer_NodT"/>
    <property type="match status" value="1"/>
</dbReference>
<feature type="chain" id="PRO_5007357092" evidence="2">
    <location>
        <begin position="24"/>
        <end position="474"/>
    </location>
</feature>
<dbReference type="InterPro" id="IPR010131">
    <property type="entry name" value="MdtP/NodT-like"/>
</dbReference>
<feature type="signal peptide" evidence="2">
    <location>
        <begin position="1"/>
        <end position="23"/>
    </location>
</feature>
<reference evidence="4" key="1">
    <citation type="submission" date="2015-11" db="EMBL/GenBank/DDBJ databases">
        <title>Complete genome sequence of a polyethylene glycol-degrading strain Sphingopyxis terrae strain 203-1 (NBRC 15098).</title>
        <authorList>
            <person name="Yoshiyuki O."/>
            <person name="Shouta N."/>
            <person name="Nagata Y."/>
            <person name="Numata M."/>
            <person name="Tsuchikane K."/>
            <person name="Hosoyama A."/>
            <person name="Yamazoe A."/>
            <person name="Tsuda M."/>
            <person name="Fujita N."/>
            <person name="Kawai F."/>
        </authorList>
    </citation>
    <scope>NUCLEOTIDE SEQUENCE [LARGE SCALE GENOMIC DNA]</scope>
    <source>
        <strain evidence="4">203-1</strain>
    </source>
</reference>
<evidence type="ECO:0000256" key="2">
    <source>
        <dbReference type="RuleBase" id="RU362097"/>
    </source>
</evidence>
<dbReference type="STRING" id="1219058.AOA14_16880"/>
<organism evidence="3 4">
    <name type="scientific">Sphingopyxis terrae subsp. terrae NBRC 15098</name>
    <dbReference type="NCBI Taxonomy" id="1219058"/>
    <lineage>
        <taxon>Bacteria</taxon>
        <taxon>Pseudomonadati</taxon>
        <taxon>Pseudomonadota</taxon>
        <taxon>Alphaproteobacteria</taxon>
        <taxon>Sphingomonadales</taxon>
        <taxon>Sphingomonadaceae</taxon>
        <taxon>Sphingopyxis</taxon>
    </lineage>
</organism>
<sequence length="474" mass="48999">MQTGRRWLTIALLAGGLGGCVSAPTEYPSGPGIPVPEQWSVESGGNPAATASYWTRLSDPLVDSYVARALANNRDIAQSAARLVQARAGVRAARAGYFPQVTASGGLQRDVGDLADERLQYSLGADAQWEIDLFGRIGGNVAASRADLAAAGYGLADLQRLIVGQVAQTTVSARTLAVQLAIARETLTIQDDNLQIARWRREAGLVSSLDVEQAAAQRAQTAASIPALERDLAQAANSISTLIGEAPGPVRTAIEGEEGAIPAPPDAVGFDAPAAVLRSRPDVRQAEATLLADTARIGVARAQMLPLVNLAGNLGTASFGIGNLFDVITGRLFAGISQLIFDGGRARAGVDAANAAAQASLAAWQKAILGALEDVESAAAAQRAAGERVSLFETARDAASNAALLARSQYQAGLIDFQTLLTAENQLLAARNALAASQAERANAFISLNQALGGGWDGTNFDPDAGVRTQGTSE</sequence>
<dbReference type="PANTHER" id="PTHR30203">
    <property type="entry name" value="OUTER MEMBRANE CATION EFFLUX PROTEIN"/>
    <property type="match status" value="1"/>
</dbReference>
<name>A0A142W2K0_9SPHN</name>
<evidence type="ECO:0000313" key="3">
    <source>
        <dbReference type="EMBL" id="AMU96278.1"/>
    </source>
</evidence>
<dbReference type="AlphaFoldDB" id="A0A142W2K0"/>
<dbReference type="Gene3D" id="2.20.200.10">
    <property type="entry name" value="Outer membrane efflux proteins (OEP)"/>
    <property type="match status" value="1"/>
</dbReference>
<reference evidence="3 4" key="2">
    <citation type="journal article" date="2016" name="Genome Announc.">
        <title>Complete Genome Sequence of Sphingopyxis terrae Strain 203-1 (NBRC 111660), a Polyethylene Glycol Degrader.</title>
        <authorList>
            <person name="Ohtsubo Y."/>
            <person name="Nonoyama S."/>
            <person name="Nagata Y."/>
            <person name="Numata M."/>
            <person name="Tsuchikane K."/>
            <person name="Hosoyama A."/>
            <person name="Yamazoe A."/>
            <person name="Tsuda M."/>
            <person name="Fujita N."/>
            <person name="Kawai F."/>
        </authorList>
    </citation>
    <scope>NUCLEOTIDE SEQUENCE [LARGE SCALE GENOMIC DNA]</scope>
    <source>
        <strain evidence="3 4">203-1</strain>
    </source>
</reference>
<evidence type="ECO:0000313" key="4">
    <source>
        <dbReference type="Proteomes" id="UP000076234"/>
    </source>
</evidence>
<keyword evidence="2" id="KW-0564">Palmitate</keyword>
<dbReference type="EMBL" id="CP013342">
    <property type="protein sequence ID" value="AMU96278.1"/>
    <property type="molecule type" value="Genomic_DNA"/>
</dbReference>
<keyword evidence="2" id="KW-0449">Lipoprotein</keyword>
<dbReference type="PROSITE" id="PS51257">
    <property type="entry name" value="PROKAR_LIPOPROTEIN"/>
    <property type="match status" value="1"/>
</dbReference>
<proteinExistence type="inferred from homology"/>
<gene>
    <name evidence="3" type="ORF">AOA14_16880</name>
</gene>
<keyword evidence="2" id="KW-1134">Transmembrane beta strand</keyword>